<evidence type="ECO:0000256" key="6">
    <source>
        <dbReference type="ARBA" id="ARBA00023136"/>
    </source>
</evidence>
<feature type="transmembrane region" description="Helical" evidence="7">
    <location>
        <begin position="187"/>
        <end position="204"/>
    </location>
</feature>
<keyword evidence="3" id="KW-0997">Cell inner membrane</keyword>
<dbReference type="AlphaFoldDB" id="A0A6M4MEN8"/>
<dbReference type="KEGG" id="apel:CA267_012040"/>
<reference evidence="9" key="1">
    <citation type="submission" date="2014-12" db="EMBL/GenBank/DDBJ databases">
        <title>Complete genome sequence of a multi-drug resistant Klebsiella pneumoniae.</title>
        <authorList>
            <person name="Hua X."/>
            <person name="Chen Q."/>
            <person name="Li X."/>
            <person name="Feng Y."/>
            <person name="Ruan Z."/>
            <person name="Yu Y."/>
        </authorList>
    </citation>
    <scope>NUCLEOTIDE SEQUENCE [LARGE SCALE GENOMIC DNA]</scope>
    <source>
        <strain evidence="9">5.12</strain>
    </source>
</reference>
<dbReference type="EMBL" id="CP052766">
    <property type="protein sequence ID" value="QJR81457.1"/>
    <property type="molecule type" value="Genomic_DNA"/>
</dbReference>
<dbReference type="InterPro" id="IPR023679">
    <property type="entry name" value="UPF0761_bac"/>
</dbReference>
<dbReference type="GO" id="GO:0005886">
    <property type="term" value="C:plasma membrane"/>
    <property type="evidence" value="ECO:0007669"/>
    <property type="project" value="UniProtKB-SubCell"/>
</dbReference>
<evidence type="ECO:0000256" key="2">
    <source>
        <dbReference type="ARBA" id="ARBA00022475"/>
    </source>
</evidence>
<dbReference type="InterPro" id="IPR017039">
    <property type="entry name" value="Virul_fac_BrkB"/>
</dbReference>
<dbReference type="NCBIfam" id="NF002457">
    <property type="entry name" value="PRK01637.1"/>
    <property type="match status" value="1"/>
</dbReference>
<dbReference type="HAMAP" id="MF_00672">
    <property type="entry name" value="UPF0761"/>
    <property type="match status" value="1"/>
</dbReference>
<dbReference type="PIRSF" id="PIRSF035875">
    <property type="entry name" value="RNase_BN"/>
    <property type="match status" value="1"/>
</dbReference>
<keyword evidence="5 7" id="KW-1133">Transmembrane helix</keyword>
<feature type="transmembrane region" description="Helical" evidence="7">
    <location>
        <begin position="41"/>
        <end position="63"/>
    </location>
</feature>
<feature type="transmembrane region" description="Helical" evidence="7">
    <location>
        <begin position="244"/>
        <end position="268"/>
    </location>
</feature>
<dbReference type="PANTHER" id="PTHR30213">
    <property type="entry name" value="INNER MEMBRANE PROTEIN YHJD"/>
    <property type="match status" value="1"/>
</dbReference>
<protein>
    <recommendedName>
        <fullName evidence="7">UPF0761 membrane protein CA267_012040</fullName>
    </recommendedName>
</protein>
<feature type="transmembrane region" description="Helical" evidence="7">
    <location>
        <begin position="103"/>
        <end position="122"/>
    </location>
</feature>
<keyword evidence="9" id="KW-1185">Reference proteome</keyword>
<evidence type="ECO:0000256" key="3">
    <source>
        <dbReference type="ARBA" id="ARBA00022519"/>
    </source>
</evidence>
<proteinExistence type="inferred from homology"/>
<sequence length="297" mass="32980">MVSDNRLSMIWHKTKPHIGNFGKIFYKRCMHDNITISAGHLAYVTLLSLVPFVMVTFTIMSAFPAFASVRSKMEQFIFSNFVPTASDVVHKYLTDFVGNASEMGAIGILSLLVVALLLISNVDKTLNRIWRTKTERPIVYTFAIYWMVITLGPMLIGSSVIISSYLAGFASFADEYSPGFSTFFLKLVPSLATFLTFVILYMLVPNRRVKPSLALTGAVLATVCFEITKKGFAIYVTSFAGYQVIYGALAVVPILFLWVYISWIVVLLGAEFTCSLADVYGGKKSDTTEEPDELVPK</sequence>
<dbReference type="NCBIfam" id="TIGR00765">
    <property type="entry name" value="yihY_not_rbn"/>
    <property type="match status" value="1"/>
</dbReference>
<feature type="transmembrane region" description="Helical" evidence="7">
    <location>
        <begin position="143"/>
        <end position="167"/>
    </location>
</feature>
<comment type="subcellular location">
    <subcellularLocation>
        <location evidence="1 7">Cell membrane</location>
        <topology evidence="1 7">Multi-pass membrane protein</topology>
    </subcellularLocation>
</comment>
<accession>A0A6M4MEN8</accession>
<comment type="similarity">
    <text evidence="7">Belongs to the UPF0761 family.</text>
</comment>
<organism evidence="8 9">
    <name type="scientific">Alteromonas pelagimontana</name>
    <dbReference type="NCBI Taxonomy" id="1858656"/>
    <lineage>
        <taxon>Bacteria</taxon>
        <taxon>Pseudomonadati</taxon>
        <taxon>Pseudomonadota</taxon>
        <taxon>Gammaproteobacteria</taxon>
        <taxon>Alteromonadales</taxon>
        <taxon>Alteromonadaceae</taxon>
        <taxon>Alteromonas/Salinimonas group</taxon>
        <taxon>Alteromonas</taxon>
    </lineage>
</organism>
<name>A0A6M4MEN8_9ALTE</name>
<evidence type="ECO:0000313" key="9">
    <source>
        <dbReference type="Proteomes" id="UP000219285"/>
    </source>
</evidence>
<keyword evidence="2 7" id="KW-1003">Cell membrane</keyword>
<dbReference type="Proteomes" id="UP000219285">
    <property type="component" value="Chromosome"/>
</dbReference>
<reference evidence="8 9" key="2">
    <citation type="submission" date="2020-04" db="EMBL/GenBank/DDBJ databases">
        <title>Complete genome sequence of Alteromonas pelagimontana 5.12T.</title>
        <authorList>
            <person name="Sinha R.K."/>
            <person name="Krishnan K.P."/>
            <person name="Kurian J.P."/>
        </authorList>
    </citation>
    <scope>NUCLEOTIDE SEQUENCE [LARGE SCALE GENOMIC DNA]</scope>
    <source>
        <strain evidence="8 9">5.12</strain>
    </source>
</reference>
<evidence type="ECO:0000256" key="4">
    <source>
        <dbReference type="ARBA" id="ARBA00022692"/>
    </source>
</evidence>
<evidence type="ECO:0000256" key="5">
    <source>
        <dbReference type="ARBA" id="ARBA00022989"/>
    </source>
</evidence>
<feature type="transmembrane region" description="Helical" evidence="7">
    <location>
        <begin position="213"/>
        <end position="232"/>
    </location>
</feature>
<evidence type="ECO:0000256" key="1">
    <source>
        <dbReference type="ARBA" id="ARBA00004651"/>
    </source>
</evidence>
<dbReference type="PANTHER" id="PTHR30213:SF0">
    <property type="entry name" value="UPF0761 MEMBRANE PROTEIN YIHY"/>
    <property type="match status" value="1"/>
</dbReference>
<evidence type="ECO:0000313" key="8">
    <source>
        <dbReference type="EMBL" id="QJR81457.1"/>
    </source>
</evidence>
<evidence type="ECO:0000256" key="7">
    <source>
        <dbReference type="HAMAP-Rule" id="MF_00672"/>
    </source>
</evidence>
<keyword evidence="4 7" id="KW-0812">Transmembrane</keyword>
<dbReference type="Pfam" id="PF03631">
    <property type="entry name" value="Virul_fac_BrkB"/>
    <property type="match status" value="1"/>
</dbReference>
<keyword evidence="6 7" id="KW-0472">Membrane</keyword>
<gene>
    <name evidence="8" type="ORF">CA267_012040</name>
</gene>